<reference evidence="2 3" key="1">
    <citation type="submission" date="2019-11" db="EMBL/GenBank/DDBJ databases">
        <title>Acidiferrimicrobium australis gen. nov., sp. nov., an acidophilic and obligately heterotrophic, member of the Actinobacteria that catalyses dissimilatory oxido- reduction of iron isolated from metal-rich acidic water in Chile.</title>
        <authorList>
            <person name="Gonzalez D."/>
            <person name="Huber K."/>
            <person name="Hedrich S."/>
            <person name="Rojas-Villalobos C."/>
            <person name="Quatrini R."/>
            <person name="Dinamarca M.A."/>
            <person name="Schwarz A."/>
            <person name="Canales C."/>
            <person name="Nancucheo I."/>
        </authorList>
    </citation>
    <scope>NUCLEOTIDE SEQUENCE [LARGE SCALE GENOMIC DNA]</scope>
    <source>
        <strain evidence="2 3">USS-CCA1</strain>
    </source>
</reference>
<accession>A0ABW9QXS0</accession>
<keyword evidence="3" id="KW-1185">Reference proteome</keyword>
<feature type="transmembrane region" description="Helical" evidence="1">
    <location>
        <begin position="12"/>
        <end position="30"/>
    </location>
</feature>
<keyword evidence="1" id="KW-1133">Transmembrane helix</keyword>
<dbReference type="Proteomes" id="UP000437736">
    <property type="component" value="Unassembled WGS sequence"/>
</dbReference>
<keyword evidence="1" id="KW-0812">Transmembrane</keyword>
<evidence type="ECO:0000256" key="1">
    <source>
        <dbReference type="SAM" id="Phobius"/>
    </source>
</evidence>
<gene>
    <name evidence="2" type="ORF">GHK86_17170</name>
</gene>
<evidence type="ECO:0000313" key="2">
    <source>
        <dbReference type="EMBL" id="MST34444.1"/>
    </source>
</evidence>
<protein>
    <submittedName>
        <fullName evidence="2">Uncharacterized protein</fullName>
    </submittedName>
</protein>
<name>A0ABW9QXS0_9ACTN</name>
<sequence>MPPAASKAPVDYLAAAAVGILVMVVTIWVQPAGTRWVVFAVGALILLSALAAGARPSRPSDH</sequence>
<dbReference type="EMBL" id="WJHE01001009">
    <property type="protein sequence ID" value="MST34444.1"/>
    <property type="molecule type" value="Genomic_DNA"/>
</dbReference>
<evidence type="ECO:0000313" key="3">
    <source>
        <dbReference type="Proteomes" id="UP000437736"/>
    </source>
</evidence>
<keyword evidence="1" id="KW-0472">Membrane</keyword>
<organism evidence="2 3">
    <name type="scientific">Acidiferrimicrobium australe</name>
    <dbReference type="NCBI Taxonomy" id="2664430"/>
    <lineage>
        <taxon>Bacteria</taxon>
        <taxon>Bacillati</taxon>
        <taxon>Actinomycetota</taxon>
        <taxon>Acidimicrobiia</taxon>
        <taxon>Acidimicrobiales</taxon>
        <taxon>Acidimicrobiaceae</taxon>
        <taxon>Acidiferrimicrobium</taxon>
    </lineage>
</organism>
<proteinExistence type="predicted"/>
<comment type="caution">
    <text evidence="2">The sequence shown here is derived from an EMBL/GenBank/DDBJ whole genome shotgun (WGS) entry which is preliminary data.</text>
</comment>
<feature type="transmembrane region" description="Helical" evidence="1">
    <location>
        <begin position="36"/>
        <end position="54"/>
    </location>
</feature>